<dbReference type="SUPFAM" id="SSF55811">
    <property type="entry name" value="Nudix"/>
    <property type="match status" value="1"/>
</dbReference>
<comment type="caution">
    <text evidence="3">The sequence shown here is derived from an EMBL/GenBank/DDBJ whole genome shotgun (WGS) entry which is preliminary data.</text>
</comment>
<organism evidence="3 4">
    <name type="scientific">Calidithermus terrae</name>
    <dbReference type="NCBI Taxonomy" id="1408545"/>
    <lineage>
        <taxon>Bacteria</taxon>
        <taxon>Thermotogati</taxon>
        <taxon>Deinococcota</taxon>
        <taxon>Deinococci</taxon>
        <taxon>Thermales</taxon>
        <taxon>Thermaceae</taxon>
        <taxon>Calidithermus</taxon>
    </lineage>
</organism>
<name>A0A399EIW2_9DEIN</name>
<dbReference type="Gene3D" id="3.90.79.10">
    <property type="entry name" value="Nucleoside Triphosphate Pyrophosphohydrolase"/>
    <property type="match status" value="1"/>
</dbReference>
<dbReference type="GO" id="GO:0016787">
    <property type="term" value="F:hydrolase activity"/>
    <property type="evidence" value="ECO:0007669"/>
    <property type="project" value="UniProtKB-KW"/>
</dbReference>
<dbReference type="RefSeq" id="WP_119315393.1">
    <property type="nucleotide sequence ID" value="NZ_QXDL01000097.1"/>
</dbReference>
<gene>
    <name evidence="3" type="ORF">Mterra_02347</name>
</gene>
<dbReference type="InterPro" id="IPR020084">
    <property type="entry name" value="NUDIX_hydrolase_CS"/>
</dbReference>
<evidence type="ECO:0000256" key="1">
    <source>
        <dbReference type="ARBA" id="ARBA00022801"/>
    </source>
</evidence>
<dbReference type="AlphaFoldDB" id="A0A399EIW2"/>
<dbReference type="OrthoDB" id="2661124at2"/>
<dbReference type="Pfam" id="PF00293">
    <property type="entry name" value="NUDIX"/>
    <property type="match status" value="1"/>
</dbReference>
<evidence type="ECO:0000313" key="3">
    <source>
        <dbReference type="EMBL" id="RIH83220.1"/>
    </source>
</evidence>
<accession>A0A399EIW2</accession>
<protein>
    <submittedName>
        <fullName evidence="3">NUDIX domain protein</fullName>
    </submittedName>
</protein>
<dbReference type="Proteomes" id="UP000265715">
    <property type="component" value="Unassembled WGS sequence"/>
</dbReference>
<proteinExistence type="predicted"/>
<dbReference type="PROSITE" id="PS00893">
    <property type="entry name" value="NUDIX_BOX"/>
    <property type="match status" value="1"/>
</dbReference>
<reference evidence="3 4" key="1">
    <citation type="submission" date="2018-08" db="EMBL/GenBank/DDBJ databases">
        <title>Meiothermus terrae DSM 26712 genome sequencing project.</title>
        <authorList>
            <person name="Da Costa M.S."/>
            <person name="Albuquerque L."/>
            <person name="Raposo P."/>
            <person name="Froufe H.J.C."/>
            <person name="Barroso C.S."/>
            <person name="Egas C."/>
        </authorList>
    </citation>
    <scope>NUCLEOTIDE SEQUENCE [LARGE SCALE GENOMIC DNA]</scope>
    <source>
        <strain evidence="3 4">DSM 26712</strain>
    </source>
</reference>
<dbReference type="InterPro" id="IPR000086">
    <property type="entry name" value="NUDIX_hydrolase_dom"/>
</dbReference>
<keyword evidence="4" id="KW-1185">Reference proteome</keyword>
<evidence type="ECO:0000313" key="4">
    <source>
        <dbReference type="Proteomes" id="UP000265715"/>
    </source>
</evidence>
<feature type="domain" description="Nudix hydrolase" evidence="2">
    <location>
        <begin position="3"/>
        <end position="140"/>
    </location>
</feature>
<dbReference type="InterPro" id="IPR015797">
    <property type="entry name" value="NUDIX_hydrolase-like_dom_sf"/>
</dbReference>
<dbReference type="PROSITE" id="PS51462">
    <property type="entry name" value="NUDIX"/>
    <property type="match status" value="1"/>
</dbReference>
<sequence length="140" mass="15433">MRTRRRAFVYITRETPHGRQLLVFTQDDPAAGVQTPGGTIEAHEPALEGALREACEETGLSRFGEAREVAFQVFDGPDEAVECHYVHLPLAGTAGESWTHVVSSGTDDKGMTFRCFWVSLEEARARAWPHMVYGLEALGG</sequence>
<keyword evidence="1" id="KW-0378">Hydrolase</keyword>
<dbReference type="EMBL" id="QXDL01000097">
    <property type="protein sequence ID" value="RIH83220.1"/>
    <property type="molecule type" value="Genomic_DNA"/>
</dbReference>
<evidence type="ECO:0000259" key="2">
    <source>
        <dbReference type="PROSITE" id="PS51462"/>
    </source>
</evidence>